<comment type="subcellular location">
    <subcellularLocation>
        <location evidence="1">Membrane</location>
        <topology evidence="1">Multi-pass membrane protein</topology>
    </subcellularLocation>
</comment>
<keyword evidence="16" id="KW-1185">Reference proteome</keyword>
<feature type="compositionally biased region" description="Polar residues" evidence="11">
    <location>
        <begin position="541"/>
        <end position="556"/>
    </location>
</feature>
<reference evidence="15" key="1">
    <citation type="journal article" date="2023" name="Mol. Phylogenet. Evol.">
        <title>Genome-scale phylogeny and comparative genomics of the fungal order Sordariales.</title>
        <authorList>
            <person name="Hensen N."/>
            <person name="Bonometti L."/>
            <person name="Westerberg I."/>
            <person name="Brannstrom I.O."/>
            <person name="Guillou S."/>
            <person name="Cros-Aarteil S."/>
            <person name="Calhoun S."/>
            <person name="Haridas S."/>
            <person name="Kuo A."/>
            <person name="Mondo S."/>
            <person name="Pangilinan J."/>
            <person name="Riley R."/>
            <person name="LaButti K."/>
            <person name="Andreopoulos B."/>
            <person name="Lipzen A."/>
            <person name="Chen C."/>
            <person name="Yan M."/>
            <person name="Daum C."/>
            <person name="Ng V."/>
            <person name="Clum A."/>
            <person name="Steindorff A."/>
            <person name="Ohm R.A."/>
            <person name="Martin F."/>
            <person name="Silar P."/>
            <person name="Natvig D.O."/>
            <person name="Lalanne C."/>
            <person name="Gautier V."/>
            <person name="Ament-Velasquez S.L."/>
            <person name="Kruys A."/>
            <person name="Hutchinson M.I."/>
            <person name="Powell A.J."/>
            <person name="Barry K."/>
            <person name="Miller A.N."/>
            <person name="Grigoriev I.V."/>
            <person name="Debuchy R."/>
            <person name="Gladieux P."/>
            <person name="Hiltunen Thoren M."/>
            <person name="Johannesson H."/>
        </authorList>
    </citation>
    <scope>NUCLEOTIDE SEQUENCE</scope>
    <source>
        <strain evidence="15">CBS 757.83</strain>
    </source>
</reference>
<feature type="transmembrane region" description="Helical" evidence="12">
    <location>
        <begin position="204"/>
        <end position="226"/>
    </location>
</feature>
<keyword evidence="9 12" id="KW-0472">Membrane</keyword>
<name>A0AAN6QB52_9PEZI</name>
<evidence type="ECO:0000256" key="6">
    <source>
        <dbReference type="ARBA" id="ARBA00022989"/>
    </source>
</evidence>
<dbReference type="Proteomes" id="UP001305647">
    <property type="component" value="Unassembled WGS sequence"/>
</dbReference>
<comment type="similarity">
    <text evidence="2">Belongs to the fungal Na(+)/H(+) exchanger family.</text>
</comment>
<dbReference type="InterPro" id="IPR006153">
    <property type="entry name" value="Cation/H_exchanger_TM"/>
</dbReference>
<dbReference type="PANTHER" id="PTHR31382">
    <property type="entry name" value="NA(+)/H(+) ANTIPORTER"/>
    <property type="match status" value="1"/>
</dbReference>
<dbReference type="GO" id="GO:0030007">
    <property type="term" value="P:intracellular potassium ion homeostasis"/>
    <property type="evidence" value="ECO:0007669"/>
    <property type="project" value="TreeGrafter"/>
</dbReference>
<feature type="transmembrane region" description="Helical" evidence="12">
    <location>
        <begin position="246"/>
        <end position="262"/>
    </location>
</feature>
<keyword evidence="7" id="KW-0915">Sodium</keyword>
<feature type="domain" description="Cation/H+ exchanger transmembrane" evidence="13">
    <location>
        <begin position="26"/>
        <end position="433"/>
    </location>
</feature>
<dbReference type="GO" id="GO:0015385">
    <property type="term" value="F:sodium:proton antiporter activity"/>
    <property type="evidence" value="ECO:0007669"/>
    <property type="project" value="InterPro"/>
</dbReference>
<feature type="domain" description="Alkali metal cation/H+ antiporter Nha1 C-terminal" evidence="14">
    <location>
        <begin position="458"/>
        <end position="922"/>
    </location>
</feature>
<dbReference type="GO" id="GO:0120029">
    <property type="term" value="P:proton export across plasma membrane"/>
    <property type="evidence" value="ECO:0007669"/>
    <property type="project" value="InterPro"/>
</dbReference>
<evidence type="ECO:0008006" key="17">
    <source>
        <dbReference type="Google" id="ProtNLM"/>
    </source>
</evidence>
<dbReference type="InterPro" id="IPR004712">
    <property type="entry name" value="Na+/H+_antiporter_fungi"/>
</dbReference>
<dbReference type="GO" id="GO:0042391">
    <property type="term" value="P:regulation of membrane potential"/>
    <property type="evidence" value="ECO:0007669"/>
    <property type="project" value="InterPro"/>
</dbReference>
<dbReference type="EMBL" id="MU863624">
    <property type="protein sequence ID" value="KAK4106311.1"/>
    <property type="molecule type" value="Genomic_DNA"/>
</dbReference>
<evidence type="ECO:0000259" key="13">
    <source>
        <dbReference type="Pfam" id="PF00999"/>
    </source>
</evidence>
<evidence type="ECO:0000256" key="2">
    <source>
        <dbReference type="ARBA" id="ARBA00005248"/>
    </source>
</evidence>
<evidence type="ECO:0000256" key="5">
    <source>
        <dbReference type="ARBA" id="ARBA00022692"/>
    </source>
</evidence>
<accession>A0AAN6QB52</accession>
<feature type="region of interest" description="Disordered" evidence="11">
    <location>
        <begin position="457"/>
        <end position="622"/>
    </location>
</feature>
<feature type="compositionally biased region" description="Basic and acidic residues" evidence="11">
    <location>
        <begin position="799"/>
        <end position="819"/>
    </location>
</feature>
<dbReference type="FunFam" id="1.20.1530.20:FF:000015">
    <property type="entry name" value="Na(+)/H(+) antiporter 2"/>
    <property type="match status" value="1"/>
</dbReference>
<feature type="compositionally biased region" description="Basic and acidic residues" evidence="11">
    <location>
        <begin position="851"/>
        <end position="868"/>
    </location>
</feature>
<evidence type="ECO:0000259" key="14">
    <source>
        <dbReference type="Pfam" id="PF08619"/>
    </source>
</evidence>
<feature type="transmembrane region" description="Helical" evidence="12">
    <location>
        <begin position="327"/>
        <end position="349"/>
    </location>
</feature>
<evidence type="ECO:0000313" key="15">
    <source>
        <dbReference type="EMBL" id="KAK4106311.1"/>
    </source>
</evidence>
<keyword evidence="4" id="KW-0050">Antiport</keyword>
<comment type="caution">
    <text evidence="15">The sequence shown here is derived from an EMBL/GenBank/DDBJ whole genome shotgun (WGS) entry which is preliminary data.</text>
</comment>
<dbReference type="InterPro" id="IPR013928">
    <property type="entry name" value="Cation/H_antiporter_C"/>
</dbReference>
<dbReference type="Pfam" id="PF08619">
    <property type="entry name" value="Nha1_C"/>
    <property type="match status" value="1"/>
</dbReference>
<dbReference type="Gene3D" id="1.20.1530.20">
    <property type="match status" value="1"/>
</dbReference>
<evidence type="ECO:0000256" key="12">
    <source>
        <dbReference type="SAM" id="Phobius"/>
    </source>
</evidence>
<feature type="region of interest" description="Disordered" evidence="11">
    <location>
        <begin position="751"/>
        <end position="948"/>
    </location>
</feature>
<sequence>MAWDYLSITKPHLVYIILGGFTSLFMLCSTVIKERMYIGEATVATLCGVIFGPHAANLIDPESWGSVDITTIEFSRIVLVVQCFAVGVELPKYYMEKHWKSVTYLLVPVMTFGWLVTGVIVWWLIEPLNFLESLVVAACITATDPVLASSVVGKGKFAKRVPKHLRDLLSAESGCNDGMAFPFIYLSLYLIQDRLDPRAVSFHFICYTVLYTCVFGAVYGFVIGYIARQGIKYAEKHDLIDRESFLVFYFVLALFCAGSGSLLGLDDLLVGFAAGVGFSNDGWFTQKTEESHVSNVIDLLLNLAFFLYFGTIIPWNEFNDADIGLQAWRLAVLAIFVILFRRLPIMLALKPLIPDLKTWREALFAGHFGPIGVGAIFVAMLARAELEHNDVIPLPELPPPGTENYTVIVLVWPIVAFIVVASILVHGSSIAVFTLGKHINTLTITMSYTQANEDGPTWVNRLPRISSQSRSQARTMSDTEVDEMKLPEFPPGTLPPVGLPGNFLRRQKEEDNSRQGSRSSSLAARRRKKKWDDGIGPGGPISQSAIFPQRRNQLSPLSPEPPRASTDMPRPDERPISPTELAPPGLLDEKYSDRQSSGDTSPKSRTPREAPAQPTNQRRGDIEVYDEGDHIITENHDGDVLAVSPANTGENVADQAKELASKLKSEAATSSGWTYDALKRRVMNWREAELAKRKEESHPARKGAPARAFQFGHTIILENEDGDVIKKYDLSDDDAESERRPQGLKYMGMGVFAKAAETGEPSSAGESSARKQRKKTAEQDEEDDDRHIRFTIGGVGRRMTKEDFIDELRKLDKPTRGEVLDTSNASQGAASRSSSMKKKMKDQAATAETTEPPRGRRDSMETEAERSRRLAALQSVAAAGDSAGGGDGNDDDDEELAETAAERRRREAALGLAPHGQEEDSDDDDTPRVPPSRSIRFADVPDRGRSVE</sequence>
<dbReference type="InterPro" id="IPR038770">
    <property type="entry name" value="Na+/solute_symporter_sf"/>
</dbReference>
<dbReference type="PANTHER" id="PTHR31382:SF4">
    <property type="entry name" value="NA(+)_H(+) ANTIPORTER"/>
    <property type="match status" value="1"/>
</dbReference>
<feature type="compositionally biased region" description="Pro residues" evidence="11">
    <location>
        <begin position="488"/>
        <end position="498"/>
    </location>
</feature>
<keyword evidence="5 12" id="KW-0812">Transmembrane</keyword>
<evidence type="ECO:0000256" key="1">
    <source>
        <dbReference type="ARBA" id="ARBA00004141"/>
    </source>
</evidence>
<dbReference type="AlphaFoldDB" id="A0AAN6QB52"/>
<organism evidence="15 16">
    <name type="scientific">Parathielavia hyrcaniae</name>
    <dbReference type="NCBI Taxonomy" id="113614"/>
    <lineage>
        <taxon>Eukaryota</taxon>
        <taxon>Fungi</taxon>
        <taxon>Dikarya</taxon>
        <taxon>Ascomycota</taxon>
        <taxon>Pezizomycotina</taxon>
        <taxon>Sordariomycetes</taxon>
        <taxon>Sordariomycetidae</taxon>
        <taxon>Sordariales</taxon>
        <taxon>Chaetomiaceae</taxon>
        <taxon>Parathielavia</taxon>
    </lineage>
</organism>
<evidence type="ECO:0000256" key="7">
    <source>
        <dbReference type="ARBA" id="ARBA00023053"/>
    </source>
</evidence>
<feature type="transmembrane region" description="Helical" evidence="12">
    <location>
        <begin position="102"/>
        <end position="125"/>
    </location>
</feature>
<keyword evidence="8" id="KW-0406">Ion transport</keyword>
<keyword evidence="3" id="KW-0813">Transport</keyword>
<feature type="compositionally biased region" description="Acidic residues" evidence="11">
    <location>
        <begin position="888"/>
        <end position="897"/>
    </location>
</feature>
<evidence type="ECO:0000256" key="10">
    <source>
        <dbReference type="ARBA" id="ARBA00023201"/>
    </source>
</evidence>
<feature type="compositionally biased region" description="Low complexity" evidence="11">
    <location>
        <begin position="514"/>
        <end position="523"/>
    </location>
</feature>
<keyword evidence="10" id="KW-0739">Sodium transport</keyword>
<evidence type="ECO:0000313" key="16">
    <source>
        <dbReference type="Proteomes" id="UP001305647"/>
    </source>
</evidence>
<reference evidence="15" key="2">
    <citation type="submission" date="2023-05" db="EMBL/GenBank/DDBJ databases">
        <authorList>
            <consortium name="Lawrence Berkeley National Laboratory"/>
            <person name="Steindorff A."/>
            <person name="Hensen N."/>
            <person name="Bonometti L."/>
            <person name="Westerberg I."/>
            <person name="Brannstrom I.O."/>
            <person name="Guillou S."/>
            <person name="Cros-Aarteil S."/>
            <person name="Calhoun S."/>
            <person name="Haridas S."/>
            <person name="Kuo A."/>
            <person name="Mondo S."/>
            <person name="Pangilinan J."/>
            <person name="Riley R."/>
            <person name="Labutti K."/>
            <person name="Andreopoulos B."/>
            <person name="Lipzen A."/>
            <person name="Chen C."/>
            <person name="Yanf M."/>
            <person name="Daum C."/>
            <person name="Ng V."/>
            <person name="Clum A."/>
            <person name="Ohm R."/>
            <person name="Martin F."/>
            <person name="Silar P."/>
            <person name="Natvig D."/>
            <person name="Lalanne C."/>
            <person name="Gautier V."/>
            <person name="Ament-Velasquez S.L."/>
            <person name="Kruys A."/>
            <person name="Hutchinson M.I."/>
            <person name="Powell A.J."/>
            <person name="Barry K."/>
            <person name="Miller A.N."/>
            <person name="Grigoriev I.V."/>
            <person name="Debuchy R."/>
            <person name="Gladieux P."/>
            <person name="Thoren M.H."/>
            <person name="Johannesson H."/>
        </authorList>
    </citation>
    <scope>NUCLEOTIDE SEQUENCE</scope>
    <source>
        <strain evidence="15">CBS 757.83</strain>
    </source>
</reference>
<gene>
    <name evidence="15" type="ORF">N658DRAFT_415938</name>
</gene>
<evidence type="ECO:0000256" key="4">
    <source>
        <dbReference type="ARBA" id="ARBA00022449"/>
    </source>
</evidence>
<keyword evidence="6 12" id="KW-1133">Transmembrane helix</keyword>
<feature type="transmembrane region" description="Helical" evidence="12">
    <location>
        <begin position="12"/>
        <end position="32"/>
    </location>
</feature>
<feature type="compositionally biased region" description="Polar residues" evidence="11">
    <location>
        <begin position="465"/>
        <end position="478"/>
    </location>
</feature>
<feature type="compositionally biased region" description="Polar residues" evidence="11">
    <location>
        <begin position="821"/>
        <end position="830"/>
    </location>
</feature>
<dbReference type="GO" id="GO:0036376">
    <property type="term" value="P:sodium ion export across plasma membrane"/>
    <property type="evidence" value="ECO:0007669"/>
    <property type="project" value="InterPro"/>
</dbReference>
<dbReference type="Pfam" id="PF00999">
    <property type="entry name" value="Na_H_Exchanger"/>
    <property type="match status" value="1"/>
</dbReference>
<proteinExistence type="inferred from homology"/>
<evidence type="ECO:0000256" key="11">
    <source>
        <dbReference type="SAM" id="MobiDB-lite"/>
    </source>
</evidence>
<evidence type="ECO:0000256" key="3">
    <source>
        <dbReference type="ARBA" id="ARBA00022448"/>
    </source>
</evidence>
<feature type="transmembrane region" description="Helical" evidence="12">
    <location>
        <begin position="296"/>
        <end position="315"/>
    </location>
</feature>
<feature type="compositionally biased region" description="Basic and acidic residues" evidence="11">
    <location>
        <begin position="939"/>
        <end position="948"/>
    </location>
</feature>
<dbReference type="GO" id="GO:0005886">
    <property type="term" value="C:plasma membrane"/>
    <property type="evidence" value="ECO:0007669"/>
    <property type="project" value="InterPro"/>
</dbReference>
<feature type="compositionally biased region" description="Polar residues" evidence="11">
    <location>
        <begin position="594"/>
        <end position="604"/>
    </location>
</feature>
<feature type="transmembrane region" description="Helical" evidence="12">
    <location>
        <begin position="361"/>
        <end position="384"/>
    </location>
</feature>
<evidence type="ECO:0000256" key="8">
    <source>
        <dbReference type="ARBA" id="ARBA00023065"/>
    </source>
</evidence>
<evidence type="ECO:0000256" key="9">
    <source>
        <dbReference type="ARBA" id="ARBA00023136"/>
    </source>
</evidence>
<protein>
    <recommendedName>
        <fullName evidence="17">Na+/H+ antiporter</fullName>
    </recommendedName>
</protein>
<feature type="transmembrane region" description="Helical" evidence="12">
    <location>
        <begin position="404"/>
        <end position="425"/>
    </location>
</feature>